<dbReference type="Proteomes" id="UP001565471">
    <property type="component" value="Unassembled WGS sequence"/>
</dbReference>
<dbReference type="EMBL" id="JAFICZ010000001">
    <property type="protein sequence ID" value="MBP1299605.1"/>
    <property type="molecule type" value="Genomic_DNA"/>
</dbReference>
<dbReference type="Proteomes" id="UP000673383">
    <property type="component" value="Unassembled WGS sequence"/>
</dbReference>
<accession>A0A4Q4K866</accession>
<comment type="caution">
    <text evidence="1">The sequence shown here is derived from an EMBL/GenBank/DDBJ whole genome shotgun (WGS) entry which is preliminary data.</text>
</comment>
<reference evidence="1" key="1">
    <citation type="submission" date="2021-02" db="EMBL/GenBank/DDBJ databases">
        <title>Genomic Encyclopedia of Type Strains, Phase IV (KMG-V): Genome sequencing to study the core and pangenomes of soil and plant-associated prokaryotes.</title>
        <authorList>
            <person name="Whitman W."/>
        </authorList>
    </citation>
    <scope>NUCLEOTIDE SEQUENCE</scope>
    <source>
        <strain evidence="1">USDA 406</strain>
    </source>
</reference>
<evidence type="ECO:0000313" key="4">
    <source>
        <dbReference type="Proteomes" id="UP001565471"/>
    </source>
</evidence>
<evidence type="ECO:0000313" key="3">
    <source>
        <dbReference type="Proteomes" id="UP000673383"/>
    </source>
</evidence>
<organism evidence="1 3">
    <name type="scientific">Bradyrhizobium elkanii</name>
    <dbReference type="NCBI Taxonomy" id="29448"/>
    <lineage>
        <taxon>Bacteria</taxon>
        <taxon>Pseudomonadati</taxon>
        <taxon>Pseudomonadota</taxon>
        <taxon>Alphaproteobacteria</taxon>
        <taxon>Hyphomicrobiales</taxon>
        <taxon>Nitrobacteraceae</taxon>
        <taxon>Bradyrhizobium</taxon>
    </lineage>
</organism>
<evidence type="ECO:0000313" key="2">
    <source>
        <dbReference type="EMBL" id="MEY9314839.1"/>
    </source>
</evidence>
<protein>
    <submittedName>
        <fullName evidence="1">Antitoxin VapB</fullName>
    </submittedName>
</protein>
<dbReference type="InterPro" id="IPR011660">
    <property type="entry name" value="VapB-like"/>
</dbReference>
<dbReference type="EMBL" id="JBGBZA010000002">
    <property type="protein sequence ID" value="MEY9314839.1"/>
    <property type="molecule type" value="Genomic_DNA"/>
</dbReference>
<gene>
    <name evidence="2" type="ORF">ABIF29_001638</name>
    <name evidence="1" type="ORF">JOH49_009358</name>
</gene>
<dbReference type="GeneID" id="92956734"/>
<name>A0A4Q4K866_BRAEL</name>
<dbReference type="Pfam" id="PF07704">
    <property type="entry name" value="PSK_trans_fac"/>
    <property type="match status" value="1"/>
</dbReference>
<reference evidence="2 4" key="2">
    <citation type="submission" date="2024-07" db="EMBL/GenBank/DDBJ databases">
        <title>Genomic Encyclopedia of Type Strains, Phase V (KMG-V): Genome sequencing to study the core and pangenomes of soil and plant-associated prokaryotes.</title>
        <authorList>
            <person name="Whitman W."/>
        </authorList>
    </citation>
    <scope>NUCLEOTIDE SEQUENCE [LARGE SCALE GENOMIC DNA]</scope>
    <source>
        <strain evidence="2 4">USDA 415</strain>
    </source>
</reference>
<proteinExistence type="predicted"/>
<dbReference type="AlphaFoldDB" id="A0A4Q4K866"/>
<dbReference type="RefSeq" id="WP_016841991.1">
    <property type="nucleotide sequence ID" value="NZ_BJNL01000074.1"/>
</dbReference>
<keyword evidence="4" id="KW-1185">Reference proteome</keyword>
<sequence>MAYNIKDRDTDRIIRELATLKGKPILDCIREACEHEIQRERLKTPLWEVQPLLDRIAPALPKPA</sequence>
<evidence type="ECO:0000313" key="1">
    <source>
        <dbReference type="EMBL" id="MBP1299605.1"/>
    </source>
</evidence>